<evidence type="ECO:0000256" key="1">
    <source>
        <dbReference type="SAM" id="MobiDB-lite"/>
    </source>
</evidence>
<evidence type="ECO:0000313" key="3">
    <source>
        <dbReference type="Proteomes" id="UP001201980"/>
    </source>
</evidence>
<comment type="caution">
    <text evidence="2">The sequence shown here is derived from an EMBL/GenBank/DDBJ whole genome shotgun (WGS) entry which is preliminary data.</text>
</comment>
<feature type="region of interest" description="Disordered" evidence="1">
    <location>
        <begin position="330"/>
        <end position="417"/>
    </location>
</feature>
<reference evidence="2" key="1">
    <citation type="submission" date="2022-07" db="EMBL/GenBank/DDBJ databases">
        <title>Draft genome sequence of Zalerion maritima ATCC 34329, a (micro)plastics degrading marine fungus.</title>
        <authorList>
            <person name="Paco A."/>
            <person name="Goncalves M.F.M."/>
            <person name="Rocha-Santos T.A.P."/>
            <person name="Alves A."/>
        </authorList>
    </citation>
    <scope>NUCLEOTIDE SEQUENCE</scope>
    <source>
        <strain evidence="2">ATCC 34329</strain>
    </source>
</reference>
<organism evidence="2 3">
    <name type="scientific">Zalerion maritima</name>
    <dbReference type="NCBI Taxonomy" id="339359"/>
    <lineage>
        <taxon>Eukaryota</taxon>
        <taxon>Fungi</taxon>
        <taxon>Dikarya</taxon>
        <taxon>Ascomycota</taxon>
        <taxon>Pezizomycotina</taxon>
        <taxon>Sordariomycetes</taxon>
        <taxon>Lulworthiomycetidae</taxon>
        <taxon>Lulworthiales</taxon>
        <taxon>Lulworthiaceae</taxon>
        <taxon>Zalerion</taxon>
    </lineage>
</organism>
<feature type="compositionally biased region" description="Basic and acidic residues" evidence="1">
    <location>
        <begin position="398"/>
        <end position="411"/>
    </location>
</feature>
<feature type="region of interest" description="Disordered" evidence="1">
    <location>
        <begin position="274"/>
        <end position="304"/>
    </location>
</feature>
<sequence length="474" mass="52369">MSSTSSNIVPESPENTCNYTHLEHNWPFNLTESHPSSASAVDIASILLADWKTPSFPHPSAHSPQLYDPSSIRYKEENATRDNVENALRIGFELIKTAFWNGCLDDVVFKVENICSDDNLKDSTQTDLLGVTQDTARPVAVKLFIYARPPPPSSHSLASPSSPSPFLSSANKFTSLWDFSCHEHRFCRGEAAASDRGLLFTMIYAAIPFHLCRAINVDERQQEQQQWTHDEEDGSLLGGFSVDRGGVAVHGRKPVPYHGRRFVVLLGGGASSFRKADRERDNKDTGDGDGDAGMISSAEESGHVRSDLHAPPLYFWELFQRYLRDPGLLEMERNPRPSGGRRPGLRRHGSLHSWSDVSGTTSPEDSPCSSPTDGDTAAMSSCSWGADRDGLNSTAKSTPRELTDPEQEQRQNEGPYPLHLALDPDIPGNITNVGSGMVEAFLTSLQAFDDHVVERGRVNLNNFRKPFWVEQHPG</sequence>
<keyword evidence="3" id="KW-1185">Reference proteome</keyword>
<accession>A0AAD5RXF7</accession>
<protein>
    <submittedName>
        <fullName evidence="2">Uncharacterized protein</fullName>
    </submittedName>
</protein>
<feature type="compositionally biased region" description="Polar residues" evidence="1">
    <location>
        <begin position="353"/>
        <end position="383"/>
    </location>
</feature>
<feature type="compositionally biased region" description="Basic and acidic residues" evidence="1">
    <location>
        <begin position="274"/>
        <end position="286"/>
    </location>
</feature>
<proteinExistence type="predicted"/>
<dbReference type="Proteomes" id="UP001201980">
    <property type="component" value="Unassembled WGS sequence"/>
</dbReference>
<evidence type="ECO:0000313" key="2">
    <source>
        <dbReference type="EMBL" id="KAJ2906440.1"/>
    </source>
</evidence>
<gene>
    <name evidence="2" type="ORF">MKZ38_001800</name>
</gene>
<name>A0AAD5RXF7_9PEZI</name>
<dbReference type="AlphaFoldDB" id="A0AAD5RXF7"/>
<dbReference type="EMBL" id="JAKWBI020000014">
    <property type="protein sequence ID" value="KAJ2906440.1"/>
    <property type="molecule type" value="Genomic_DNA"/>
</dbReference>